<keyword evidence="10" id="KW-1185">Reference proteome</keyword>
<keyword evidence="5" id="KW-1015">Disulfide bond</keyword>
<dbReference type="PANTHER" id="PTHR12639">
    <property type="entry name" value="VITAMIN K-DEPENDENT GAMMA-CARBOXYLASE"/>
    <property type="match status" value="1"/>
</dbReference>
<dbReference type="InterPro" id="IPR053935">
    <property type="entry name" value="VKGC_lumenal_dom"/>
</dbReference>
<evidence type="ECO:0000256" key="6">
    <source>
        <dbReference type="ARBA" id="ARBA00023239"/>
    </source>
</evidence>
<dbReference type="InterPro" id="IPR053934">
    <property type="entry name" value="HTTM_dom"/>
</dbReference>
<feature type="domain" description="HTTM-like" evidence="8">
    <location>
        <begin position="25"/>
        <end position="289"/>
    </location>
</feature>
<dbReference type="PANTHER" id="PTHR12639:SF7">
    <property type="entry name" value="HTTM DOMAIN-CONTAINING PROTEIN"/>
    <property type="match status" value="1"/>
</dbReference>
<feature type="transmembrane region" description="Helical" evidence="7">
    <location>
        <begin position="170"/>
        <end position="190"/>
    </location>
</feature>
<keyword evidence="3 7" id="KW-1133">Transmembrane helix</keyword>
<feature type="transmembrane region" description="Helical" evidence="7">
    <location>
        <begin position="228"/>
        <end position="245"/>
    </location>
</feature>
<reference evidence="9 10" key="1">
    <citation type="submission" date="2021-12" db="EMBL/GenBank/DDBJ databases">
        <title>Discovery of the Pendulisporaceae a myxobacterial family with distinct sporulation behavior and unique specialized metabolism.</title>
        <authorList>
            <person name="Garcia R."/>
            <person name="Popoff A."/>
            <person name="Bader C.D."/>
            <person name="Loehr J."/>
            <person name="Walesch S."/>
            <person name="Walt C."/>
            <person name="Boldt J."/>
            <person name="Bunk B."/>
            <person name="Haeckl F.J.F.P.J."/>
            <person name="Gunesch A.P."/>
            <person name="Birkelbach J."/>
            <person name="Nuebel U."/>
            <person name="Pietschmann T."/>
            <person name="Bach T."/>
            <person name="Mueller R."/>
        </authorList>
    </citation>
    <scope>NUCLEOTIDE SEQUENCE [LARGE SCALE GENOMIC DNA]</scope>
    <source>
        <strain evidence="9 10">MSr11954</strain>
    </source>
</reference>
<evidence type="ECO:0000256" key="4">
    <source>
        <dbReference type="ARBA" id="ARBA00023136"/>
    </source>
</evidence>
<evidence type="ECO:0000256" key="1">
    <source>
        <dbReference type="ARBA" id="ARBA00004127"/>
    </source>
</evidence>
<accession>A0ABZ2LVA3</accession>
<dbReference type="InterPro" id="IPR007782">
    <property type="entry name" value="VKG_COase"/>
</dbReference>
<feature type="transmembrane region" description="Helical" evidence="7">
    <location>
        <begin position="30"/>
        <end position="57"/>
    </location>
</feature>
<evidence type="ECO:0000256" key="5">
    <source>
        <dbReference type="ARBA" id="ARBA00023157"/>
    </source>
</evidence>
<keyword evidence="2 7" id="KW-0812">Transmembrane</keyword>
<keyword evidence="4 7" id="KW-0472">Membrane</keyword>
<dbReference type="Pfam" id="PF22777">
    <property type="entry name" value="VKGC_lumenal_dom"/>
    <property type="match status" value="1"/>
</dbReference>
<keyword evidence="6" id="KW-0456">Lyase</keyword>
<evidence type="ECO:0000256" key="2">
    <source>
        <dbReference type="ARBA" id="ARBA00022692"/>
    </source>
</evidence>
<evidence type="ECO:0000259" key="8">
    <source>
        <dbReference type="SMART" id="SM00752"/>
    </source>
</evidence>
<evidence type="ECO:0000256" key="7">
    <source>
        <dbReference type="SAM" id="Phobius"/>
    </source>
</evidence>
<evidence type="ECO:0000313" key="10">
    <source>
        <dbReference type="Proteomes" id="UP001370348"/>
    </source>
</evidence>
<dbReference type="SMART" id="SM00752">
    <property type="entry name" value="HTTM"/>
    <property type="match status" value="1"/>
</dbReference>
<dbReference type="Proteomes" id="UP001370348">
    <property type="component" value="Chromosome"/>
</dbReference>
<sequence>MSGSPSSFFGCHALAAIERVRAGLFRPVDIAFLAAFRFLFGATMCVSMLRFIAYGWIDDFFVKPAFHFKYWGFAWVEPLPADAMHELFWVLAGLGAAMAIGLAFRLAAALFVAGFSYLQLVDVTTYLNHYYLALLLGLLLAVSPAHRAFSVDAVARRALLREAPAGSVCAGWLYLLRFQIGVVYTFAGLAKANSDWLVHAQPLRIWLGSKTGLAIIGPAFAWPGMPLVMSWAGFLFDTFIIWFLMMRRTRLPAFALVIVFHALTRALFPIGMFPVIMVLSALVFFPPDWPRRAIARLGISHGVTASPPSIRAPRPAAWRWMGVALGAAHCAVQLALPLRCLAYGDGVRWHEQGMRFSWRVMVREKNGSITFVVRNKDTGRVWHVSPRSVLTPLQEREMSGQPDLILQFAHYVKRDVERRGGGPVEVHVDALVSLNGREPKRMIDPDIDLASIPDGIGKGAFILPGPTEPPPHIRPI</sequence>
<feature type="transmembrane region" description="Helical" evidence="7">
    <location>
        <begin position="87"/>
        <end position="118"/>
    </location>
</feature>
<protein>
    <submittedName>
        <fullName evidence="9">HTTM domain-containing protein</fullName>
    </submittedName>
</protein>
<gene>
    <name evidence="9" type="ORF">LZC94_37585</name>
</gene>
<comment type="subcellular location">
    <subcellularLocation>
        <location evidence="1">Endomembrane system</location>
        <topology evidence="1">Multi-pass membrane protein</topology>
    </subcellularLocation>
</comment>
<proteinExistence type="predicted"/>
<dbReference type="InterPro" id="IPR011020">
    <property type="entry name" value="HTTM-like"/>
</dbReference>
<organism evidence="9 10">
    <name type="scientific">Pendulispora albinea</name>
    <dbReference type="NCBI Taxonomy" id="2741071"/>
    <lineage>
        <taxon>Bacteria</taxon>
        <taxon>Pseudomonadati</taxon>
        <taxon>Myxococcota</taxon>
        <taxon>Myxococcia</taxon>
        <taxon>Myxococcales</taxon>
        <taxon>Sorangiineae</taxon>
        <taxon>Pendulisporaceae</taxon>
        <taxon>Pendulispora</taxon>
    </lineage>
</organism>
<dbReference type="RefSeq" id="WP_394823156.1">
    <property type="nucleotide sequence ID" value="NZ_CP089984.1"/>
</dbReference>
<dbReference type="Pfam" id="PF05090">
    <property type="entry name" value="HTTM"/>
    <property type="match status" value="1"/>
</dbReference>
<evidence type="ECO:0000256" key="3">
    <source>
        <dbReference type="ARBA" id="ARBA00022989"/>
    </source>
</evidence>
<name>A0ABZ2LVA3_9BACT</name>
<dbReference type="EMBL" id="CP089984">
    <property type="protein sequence ID" value="WXB13544.1"/>
    <property type="molecule type" value="Genomic_DNA"/>
</dbReference>
<feature type="transmembrane region" description="Helical" evidence="7">
    <location>
        <begin position="130"/>
        <end position="150"/>
    </location>
</feature>
<evidence type="ECO:0000313" key="9">
    <source>
        <dbReference type="EMBL" id="WXB13544.1"/>
    </source>
</evidence>